<name>A0A8K0DFL4_IGNLU</name>
<dbReference type="AlphaFoldDB" id="A0A8K0DFL4"/>
<dbReference type="GO" id="GO:0003677">
    <property type="term" value="F:DNA binding"/>
    <property type="evidence" value="ECO:0007669"/>
    <property type="project" value="TreeGrafter"/>
</dbReference>
<keyword evidence="4" id="KW-1185">Reference proteome</keyword>
<evidence type="ECO:0000313" key="3">
    <source>
        <dbReference type="EMBL" id="KAF2902358.1"/>
    </source>
</evidence>
<gene>
    <name evidence="3" type="ORF">ILUMI_03828</name>
</gene>
<dbReference type="PANTHER" id="PTHR19303:SF74">
    <property type="entry name" value="POGO TRANSPOSABLE ELEMENT WITH KRAB DOMAIN"/>
    <property type="match status" value="1"/>
</dbReference>
<dbReference type="OrthoDB" id="8187571at2759"/>
<evidence type="ECO:0000256" key="1">
    <source>
        <dbReference type="SAM" id="MobiDB-lite"/>
    </source>
</evidence>
<feature type="region of interest" description="Disordered" evidence="1">
    <location>
        <begin position="283"/>
        <end position="309"/>
    </location>
</feature>
<evidence type="ECO:0000313" key="4">
    <source>
        <dbReference type="Proteomes" id="UP000801492"/>
    </source>
</evidence>
<evidence type="ECO:0000259" key="2">
    <source>
        <dbReference type="Pfam" id="PF03184"/>
    </source>
</evidence>
<dbReference type="Pfam" id="PF03184">
    <property type="entry name" value="DDE_1"/>
    <property type="match status" value="1"/>
</dbReference>
<dbReference type="Proteomes" id="UP000801492">
    <property type="component" value="Unassembled WGS sequence"/>
</dbReference>
<feature type="domain" description="DDE-1" evidence="2">
    <location>
        <begin position="113"/>
        <end position="206"/>
    </location>
</feature>
<dbReference type="EMBL" id="VTPC01001325">
    <property type="protein sequence ID" value="KAF2902358.1"/>
    <property type="molecule type" value="Genomic_DNA"/>
</dbReference>
<dbReference type="InterPro" id="IPR004875">
    <property type="entry name" value="DDE_SF_endonuclease_dom"/>
</dbReference>
<protein>
    <recommendedName>
        <fullName evidence="2">DDE-1 domain-containing protein</fullName>
    </recommendedName>
</protein>
<organism evidence="3 4">
    <name type="scientific">Ignelater luminosus</name>
    <name type="common">Cucubano</name>
    <name type="synonym">Pyrophorus luminosus</name>
    <dbReference type="NCBI Taxonomy" id="2038154"/>
    <lineage>
        <taxon>Eukaryota</taxon>
        <taxon>Metazoa</taxon>
        <taxon>Ecdysozoa</taxon>
        <taxon>Arthropoda</taxon>
        <taxon>Hexapoda</taxon>
        <taxon>Insecta</taxon>
        <taxon>Pterygota</taxon>
        <taxon>Neoptera</taxon>
        <taxon>Endopterygota</taxon>
        <taxon>Coleoptera</taxon>
        <taxon>Polyphaga</taxon>
        <taxon>Elateriformia</taxon>
        <taxon>Elateroidea</taxon>
        <taxon>Elateridae</taxon>
        <taxon>Agrypninae</taxon>
        <taxon>Pyrophorini</taxon>
        <taxon>Ignelater</taxon>
    </lineage>
</organism>
<dbReference type="PANTHER" id="PTHR19303">
    <property type="entry name" value="TRANSPOSON"/>
    <property type="match status" value="1"/>
</dbReference>
<accession>A0A8K0DFL4</accession>
<dbReference type="InterPro" id="IPR050863">
    <property type="entry name" value="CenT-Element_Derived"/>
</dbReference>
<sequence length="331" mass="38266">MDEKLCPTMREACGLDWLRGFMKRHENDISLRKPENTSIYRARAFKKLEKYKYKPDEIWNLDENGLTTVMPPTRVVAPKGKKQVAHISSQERVRNPEAYLGDEYPTSSISFENKQGWMASKIEHFANHVKCAENNRVLLLIDNHESPISVEVIGLYRENGIVLLPFPPHTIHRLQPLDVGVYGPFRSYLTTAQHDWLLTNPAKVIQIRPLATLAQRAYENALTIKNITSLFKNTGLCPLNRQIFSDEDFIASKVTSQNPMFPMESSKNQMFWFTEKDERRRKQAVKANKKSVQRDLVKKDRKRNSSESSIDIVLDKSSDEEILKDMKLLCD</sequence>
<comment type="caution">
    <text evidence="3">The sequence shown here is derived from an EMBL/GenBank/DDBJ whole genome shotgun (WGS) entry which is preliminary data.</text>
</comment>
<reference evidence="3" key="1">
    <citation type="submission" date="2019-08" db="EMBL/GenBank/DDBJ databases">
        <title>The genome of the North American firefly Photinus pyralis.</title>
        <authorList>
            <consortium name="Photinus pyralis genome working group"/>
            <person name="Fallon T.R."/>
            <person name="Sander Lower S.E."/>
            <person name="Weng J.-K."/>
        </authorList>
    </citation>
    <scope>NUCLEOTIDE SEQUENCE</scope>
    <source>
        <strain evidence="3">TRF0915ILg1</strain>
        <tissue evidence="3">Whole body</tissue>
    </source>
</reference>
<dbReference type="GO" id="GO:0005634">
    <property type="term" value="C:nucleus"/>
    <property type="evidence" value="ECO:0007669"/>
    <property type="project" value="TreeGrafter"/>
</dbReference>
<proteinExistence type="predicted"/>